<dbReference type="AlphaFoldDB" id="A0A9D4VQZ0"/>
<evidence type="ECO:0000313" key="2">
    <source>
        <dbReference type="Proteomes" id="UP001058974"/>
    </source>
</evidence>
<dbReference type="EMBL" id="JAMSHJ010000007">
    <property type="protein sequence ID" value="KAI5388046.1"/>
    <property type="molecule type" value="Genomic_DNA"/>
</dbReference>
<proteinExistence type="predicted"/>
<accession>A0A9D4VQZ0</accession>
<organism evidence="1 2">
    <name type="scientific">Pisum sativum</name>
    <name type="common">Garden pea</name>
    <name type="synonym">Lathyrus oleraceus</name>
    <dbReference type="NCBI Taxonomy" id="3888"/>
    <lineage>
        <taxon>Eukaryota</taxon>
        <taxon>Viridiplantae</taxon>
        <taxon>Streptophyta</taxon>
        <taxon>Embryophyta</taxon>
        <taxon>Tracheophyta</taxon>
        <taxon>Spermatophyta</taxon>
        <taxon>Magnoliopsida</taxon>
        <taxon>eudicotyledons</taxon>
        <taxon>Gunneridae</taxon>
        <taxon>Pentapetalae</taxon>
        <taxon>rosids</taxon>
        <taxon>fabids</taxon>
        <taxon>Fabales</taxon>
        <taxon>Fabaceae</taxon>
        <taxon>Papilionoideae</taxon>
        <taxon>50 kb inversion clade</taxon>
        <taxon>NPAAA clade</taxon>
        <taxon>Hologalegina</taxon>
        <taxon>IRL clade</taxon>
        <taxon>Fabeae</taxon>
        <taxon>Lathyrus</taxon>
    </lineage>
</organism>
<dbReference type="Gramene" id="PSAT_LOCUS30985_t1">
    <property type="protein sequence ID" value="CAL5212647.1"/>
    <property type="gene ID" value="PSAT_LOCUS30985"/>
</dbReference>
<dbReference type="Proteomes" id="UP001058974">
    <property type="component" value="Chromosome 7"/>
</dbReference>
<gene>
    <name evidence="1" type="ORF">KIW84_073945</name>
</gene>
<comment type="caution">
    <text evidence="1">The sequence shown here is derived from an EMBL/GenBank/DDBJ whole genome shotgun (WGS) entry which is preliminary data.</text>
</comment>
<dbReference type="Gramene" id="Psat07G0394500-T1">
    <property type="protein sequence ID" value="KAI5388046.1"/>
    <property type="gene ID" value="KIW84_073945"/>
</dbReference>
<sequence>MVEDEVEDVVVEDETEDVIQMDSFEYWAVNVINKAGHISNTCLSMQDLVAKTEYDGTWIILEWDNTHRVVEPVARLGRFIRMFNDLPIMLENLKEVPTDRKTNFYDSKIKRHFIVDDGRNKDFILSSTAKK</sequence>
<reference evidence="1 2" key="1">
    <citation type="journal article" date="2022" name="Nat. Genet.">
        <title>Improved pea reference genome and pan-genome highlight genomic features and evolutionary characteristics.</title>
        <authorList>
            <person name="Yang T."/>
            <person name="Liu R."/>
            <person name="Luo Y."/>
            <person name="Hu S."/>
            <person name="Wang D."/>
            <person name="Wang C."/>
            <person name="Pandey M.K."/>
            <person name="Ge S."/>
            <person name="Xu Q."/>
            <person name="Li N."/>
            <person name="Li G."/>
            <person name="Huang Y."/>
            <person name="Saxena R.K."/>
            <person name="Ji Y."/>
            <person name="Li M."/>
            <person name="Yan X."/>
            <person name="He Y."/>
            <person name="Liu Y."/>
            <person name="Wang X."/>
            <person name="Xiang C."/>
            <person name="Varshney R.K."/>
            <person name="Ding H."/>
            <person name="Gao S."/>
            <person name="Zong X."/>
        </authorList>
    </citation>
    <scope>NUCLEOTIDE SEQUENCE [LARGE SCALE GENOMIC DNA]</scope>
    <source>
        <strain evidence="1 2">cv. Zhongwan 6</strain>
    </source>
</reference>
<evidence type="ECO:0000313" key="1">
    <source>
        <dbReference type="EMBL" id="KAI5388046.1"/>
    </source>
</evidence>
<protein>
    <submittedName>
        <fullName evidence="1">Uncharacterized protein</fullName>
    </submittedName>
</protein>
<name>A0A9D4VQZ0_PEA</name>
<keyword evidence="2" id="KW-1185">Reference proteome</keyword>